<accession>A0A3E1NCW6</accession>
<dbReference type="AlphaFoldDB" id="A0A3E1NCW6"/>
<dbReference type="Proteomes" id="UP000261284">
    <property type="component" value="Unassembled WGS sequence"/>
</dbReference>
<comment type="caution">
    <text evidence="1">The sequence shown here is derived from an EMBL/GenBank/DDBJ whole genome shotgun (WGS) entry which is preliminary data.</text>
</comment>
<organism evidence="1 2">
    <name type="scientific">Deminuibacter soli</name>
    <dbReference type="NCBI Taxonomy" id="2291815"/>
    <lineage>
        <taxon>Bacteria</taxon>
        <taxon>Pseudomonadati</taxon>
        <taxon>Bacteroidota</taxon>
        <taxon>Chitinophagia</taxon>
        <taxon>Chitinophagales</taxon>
        <taxon>Chitinophagaceae</taxon>
        <taxon>Deminuibacter</taxon>
    </lineage>
</organism>
<gene>
    <name evidence="1" type="ORF">DXN05_23940</name>
</gene>
<evidence type="ECO:0000313" key="2">
    <source>
        <dbReference type="Proteomes" id="UP000261284"/>
    </source>
</evidence>
<keyword evidence="2" id="KW-1185">Reference proteome</keyword>
<sequence length="146" mass="16154">MRRFPIIIVVALVCIATAFVPRQQTKVDPWKPEQLMEPAALADVLKSNTATKPLVICVGPSGVISGSVETGPAGKPENLTKLKNLLVSQPKNREIVLYCGCCPFEHCPNVRPAFTLLNDMHFAHPYLLNLSHNIKTDWIDKGYPVH</sequence>
<dbReference type="EMBL" id="QTJU01000017">
    <property type="protein sequence ID" value="RFM25681.1"/>
    <property type="molecule type" value="Genomic_DNA"/>
</dbReference>
<reference evidence="1 2" key="1">
    <citation type="submission" date="2018-08" db="EMBL/GenBank/DDBJ databases">
        <title>Chitinophagaceae sp. K23C18032701, a novel bacterium isolated from forest soil.</title>
        <authorList>
            <person name="Wang C."/>
        </authorList>
    </citation>
    <scope>NUCLEOTIDE SEQUENCE [LARGE SCALE GENOMIC DNA]</scope>
    <source>
        <strain evidence="1 2">K23C18032701</strain>
    </source>
</reference>
<proteinExistence type="predicted"/>
<dbReference type="OrthoDB" id="760650at2"/>
<evidence type="ECO:0000313" key="1">
    <source>
        <dbReference type="EMBL" id="RFM25681.1"/>
    </source>
</evidence>
<protein>
    <submittedName>
        <fullName evidence="1">Rhodanese-like domain-containing protein</fullName>
    </submittedName>
</protein>
<dbReference type="RefSeq" id="WP_116849861.1">
    <property type="nucleotide sequence ID" value="NZ_QTJU01000017.1"/>
</dbReference>
<name>A0A3E1NCW6_9BACT</name>